<protein>
    <recommendedName>
        <fullName evidence="7">RING-type domain-containing protein</fullName>
    </recommendedName>
</protein>
<dbReference type="InterPro" id="IPR017907">
    <property type="entry name" value="Znf_RING_CS"/>
</dbReference>
<dbReference type="SUPFAM" id="SSF57850">
    <property type="entry name" value="RING/U-box"/>
    <property type="match status" value="1"/>
</dbReference>
<dbReference type="InterPro" id="IPR002110">
    <property type="entry name" value="Ankyrin_rpt"/>
</dbReference>
<dbReference type="SMART" id="SM00184">
    <property type="entry name" value="RING"/>
    <property type="match status" value="1"/>
</dbReference>
<keyword evidence="1" id="KW-0479">Metal-binding</keyword>
<accession>A0AAD3CMT8</accession>
<proteinExistence type="predicted"/>
<reference evidence="8 9" key="1">
    <citation type="journal article" date="2021" name="Sci. Rep.">
        <title>The genome of the diatom Chaetoceros tenuissimus carries an ancient integrated fragment of an extant virus.</title>
        <authorList>
            <person name="Hongo Y."/>
            <person name="Kimura K."/>
            <person name="Takaki Y."/>
            <person name="Yoshida Y."/>
            <person name="Baba S."/>
            <person name="Kobayashi G."/>
            <person name="Nagasaki K."/>
            <person name="Hano T."/>
            <person name="Tomaru Y."/>
        </authorList>
    </citation>
    <scope>NUCLEOTIDE SEQUENCE [LARGE SCALE GENOMIC DNA]</scope>
    <source>
        <strain evidence="8 9">NIES-3715</strain>
    </source>
</reference>
<dbReference type="Gene3D" id="3.30.40.10">
    <property type="entry name" value="Zinc/RING finger domain, C3HC4 (zinc finger)"/>
    <property type="match status" value="1"/>
</dbReference>
<feature type="domain" description="RING-type" evidence="7">
    <location>
        <begin position="486"/>
        <end position="525"/>
    </location>
</feature>
<dbReference type="Pfam" id="PF00023">
    <property type="entry name" value="Ank"/>
    <property type="match status" value="1"/>
</dbReference>
<comment type="caution">
    <text evidence="8">The sequence shown here is derived from an EMBL/GenBank/DDBJ whole genome shotgun (WGS) entry which is preliminary data.</text>
</comment>
<evidence type="ECO:0000313" key="8">
    <source>
        <dbReference type="EMBL" id="GFH48848.1"/>
    </source>
</evidence>
<feature type="compositionally biased region" description="Polar residues" evidence="6">
    <location>
        <begin position="1"/>
        <end position="32"/>
    </location>
</feature>
<dbReference type="PANTHER" id="PTHR24121">
    <property type="entry name" value="NO MECHANORECEPTOR POTENTIAL C, ISOFORM D-RELATED"/>
    <property type="match status" value="1"/>
</dbReference>
<keyword evidence="5" id="KW-0175">Coiled coil</keyword>
<dbReference type="PROSITE" id="PS00518">
    <property type="entry name" value="ZF_RING_1"/>
    <property type="match status" value="1"/>
</dbReference>
<name>A0AAD3CMT8_9STRA</name>
<dbReference type="Pfam" id="PF13923">
    <property type="entry name" value="zf-C3HC4_2"/>
    <property type="match status" value="1"/>
</dbReference>
<evidence type="ECO:0000256" key="1">
    <source>
        <dbReference type="ARBA" id="ARBA00022723"/>
    </source>
</evidence>
<gene>
    <name evidence="8" type="ORF">CTEN210_05324</name>
</gene>
<keyword evidence="3" id="KW-0862">Zinc</keyword>
<dbReference type="InterPro" id="IPR036770">
    <property type="entry name" value="Ankyrin_rpt-contain_sf"/>
</dbReference>
<feature type="coiled-coil region" evidence="5">
    <location>
        <begin position="546"/>
        <end position="584"/>
    </location>
</feature>
<dbReference type="PANTHER" id="PTHR24121:SF21">
    <property type="entry name" value="ANKYRIN REPEAT FAMILY PROTEIN"/>
    <property type="match status" value="1"/>
</dbReference>
<dbReference type="InterPro" id="IPR013083">
    <property type="entry name" value="Znf_RING/FYVE/PHD"/>
</dbReference>
<organism evidence="8 9">
    <name type="scientific">Chaetoceros tenuissimus</name>
    <dbReference type="NCBI Taxonomy" id="426638"/>
    <lineage>
        <taxon>Eukaryota</taxon>
        <taxon>Sar</taxon>
        <taxon>Stramenopiles</taxon>
        <taxon>Ochrophyta</taxon>
        <taxon>Bacillariophyta</taxon>
        <taxon>Coscinodiscophyceae</taxon>
        <taxon>Chaetocerotophycidae</taxon>
        <taxon>Chaetocerotales</taxon>
        <taxon>Chaetocerotaceae</taxon>
        <taxon>Chaetoceros</taxon>
    </lineage>
</organism>
<dbReference type="SUPFAM" id="SSF48403">
    <property type="entry name" value="Ankyrin repeat"/>
    <property type="match status" value="1"/>
</dbReference>
<sequence>MGQQASRQSDTSSQTIHDADTLISTSGSSNEELGNDADRVVEEESKAEDQDEMEWVQETSRSLLEACESDDWDTFEKFLSDESIPKRKKKLVLKEEEECRNEALRWGAPLAVIKYLIDIEGSDAISSGECSWLHTALMCRDTTFEVVKLLVDIGGKDLVMMQSNHPEHRRRTALHIHLGGCVCCPKPAELKLQIMEFLLRVGGMELLEIEDEDGYRVVDYCLEHERKVIVKCLESSYEENFDPVQKHVRSLQSVKVTPKQIEYWIWQSDYVKLKNFLDNEEESEESKQRCFNYRDSQRNGVAFLAFCLFHGPRSIAERIIDLMGTEFLMTTDNNGNTCLHEACACNCNDENIERRHELIDFLIEHGGPALLSLSNEFGETALHQLLRCNRVNFDSITLMADVGGKDFLLKSCSDGYTVLHSASMKEEPNKDVLLYLISVGGFDLRKVKDRNGKKAEDYWSPELKEYIDLCTKPTPALPALSDDLQCPICFEIMNDVHIIPHCCHRFCKMCITDAFQRNKKCPVCRAEYTIGEVRRDLLLCRFALLVQDKENELKKANEKNDALLEEKKDELTKAKEEIATLKRKYNQM</sequence>
<dbReference type="GO" id="GO:0008270">
    <property type="term" value="F:zinc ion binding"/>
    <property type="evidence" value="ECO:0007669"/>
    <property type="project" value="UniProtKB-KW"/>
</dbReference>
<evidence type="ECO:0000256" key="4">
    <source>
        <dbReference type="PROSITE-ProRule" id="PRU00175"/>
    </source>
</evidence>
<keyword evidence="2 4" id="KW-0863">Zinc-finger</keyword>
<evidence type="ECO:0000256" key="6">
    <source>
        <dbReference type="SAM" id="MobiDB-lite"/>
    </source>
</evidence>
<evidence type="ECO:0000313" key="9">
    <source>
        <dbReference type="Proteomes" id="UP001054902"/>
    </source>
</evidence>
<dbReference type="SMART" id="SM00248">
    <property type="entry name" value="ANK"/>
    <property type="match status" value="4"/>
</dbReference>
<evidence type="ECO:0000256" key="5">
    <source>
        <dbReference type="SAM" id="Coils"/>
    </source>
</evidence>
<feature type="region of interest" description="Disordered" evidence="6">
    <location>
        <begin position="1"/>
        <end position="57"/>
    </location>
</feature>
<keyword evidence="9" id="KW-1185">Reference proteome</keyword>
<dbReference type="EMBL" id="BLLK01000029">
    <property type="protein sequence ID" value="GFH48848.1"/>
    <property type="molecule type" value="Genomic_DNA"/>
</dbReference>
<evidence type="ECO:0000256" key="3">
    <source>
        <dbReference type="ARBA" id="ARBA00022833"/>
    </source>
</evidence>
<feature type="compositionally biased region" description="Basic and acidic residues" evidence="6">
    <location>
        <begin position="36"/>
        <end position="48"/>
    </location>
</feature>
<dbReference type="InterPro" id="IPR001841">
    <property type="entry name" value="Znf_RING"/>
</dbReference>
<dbReference type="AlphaFoldDB" id="A0AAD3CMT8"/>
<evidence type="ECO:0000256" key="2">
    <source>
        <dbReference type="ARBA" id="ARBA00022771"/>
    </source>
</evidence>
<evidence type="ECO:0000259" key="7">
    <source>
        <dbReference type="PROSITE" id="PS50089"/>
    </source>
</evidence>
<dbReference type="PROSITE" id="PS50089">
    <property type="entry name" value="ZF_RING_2"/>
    <property type="match status" value="1"/>
</dbReference>
<dbReference type="Proteomes" id="UP001054902">
    <property type="component" value="Unassembled WGS sequence"/>
</dbReference>
<dbReference type="Gene3D" id="1.25.40.20">
    <property type="entry name" value="Ankyrin repeat-containing domain"/>
    <property type="match status" value="2"/>
</dbReference>